<keyword evidence="1" id="KW-0175">Coiled coil</keyword>
<feature type="region of interest" description="Disordered" evidence="2">
    <location>
        <begin position="1424"/>
        <end position="1450"/>
    </location>
</feature>
<dbReference type="Proteomes" id="UP000290985">
    <property type="component" value="Chromosome"/>
</dbReference>
<dbReference type="KEGG" id="mcit:NCTC10181_00899"/>
<dbReference type="RefSeq" id="WP_129725804.1">
    <property type="nucleotide sequence ID" value="NZ_LR215036.1"/>
</dbReference>
<evidence type="ECO:0008006" key="5">
    <source>
        <dbReference type="Google" id="ProtNLM"/>
    </source>
</evidence>
<keyword evidence="4" id="KW-1185">Reference proteome</keyword>
<feature type="region of interest" description="Disordered" evidence="2">
    <location>
        <begin position="1476"/>
        <end position="1499"/>
    </location>
</feature>
<accession>A0A449B3A9</accession>
<feature type="compositionally biased region" description="Low complexity" evidence="2">
    <location>
        <begin position="1478"/>
        <end position="1499"/>
    </location>
</feature>
<evidence type="ECO:0000313" key="4">
    <source>
        <dbReference type="Proteomes" id="UP000290985"/>
    </source>
</evidence>
<sequence>MSLKNKLIIGASATSIIPLATLSCSNERTPAENKAIVDAVASLVQVSVYDKESTNDNARVKTNIDNVYSTYVKSDRDVIFHGFNNQKYQVVETSYENFNGYTVVKFKLKDIKTSTLSEQRIYTIRGFKLNPEYSVPLTSSQESSVDLFKSEMKLEANTDVAARVKEFSDLSEYVEKAPQYTNSQFTEDLKNLQEYLEFLQKRFEAENYSDSFEVKSLGDYHDHQVDMFDSLYSKYKDSLNRLLTLKAVAFLNDNTKNGLSDKDLNTYVQAFKDKVKEIRENTYWVRNKEFRDKYNSELESILDQIDTLQSKEQDKKEKLQKILEQFGQSDLTPEEQVKYAILKVLSPEDGANKLVQTIQGDIDKLREADQKVPATNEQKDGADRYKNLIRVAQTQILNFLIPWEPLKFEKDDELIKEVYGTTTQPNGAPTNFENFRETLKDKFYKNLFQISKTFDENKWYTEEQFNKDVETLSDFLIFLLEQKVTDKDNPATAHWKFEINNLYDVKKYNLDKFLELESGYKAAATNLNSMLVNLTIKADTASNSSSNGQQTNKTFDLTALKTKQTEVLKKFEEKKFTEKPEFRGLLPFVIRAFGKESNKIEQFAKGLWEHEFVSMGLNEQGLVDKWEKILNDLFKPGQVSEQIEKEQIEKEQIEKEQIQLFKDYNLDPEHVKKVKEYVIAKYIDQLEKVIDYVDKKITAFSTTDMTDEQKNTAKLMQKWLRVAQVYIPAWRGVTAKEGSTIDYKEANQKEKEFWESFDKSKDPLYKDNVTLFNSDLQYYLKFMEFLQAENVNKQTEVDNFIKGAKEAKEDASSLTKQKHYYEANVDLFASRWPQFKEVFGRLRGLVAYNWLEEKNHSELVTPEALQKLYNETKDRAKELFFVDMTDENATKSNAKPTSNPAKDVYDAHFDFVKNTFKEFNALGGDTSDDKTKVIDEENTTFADTDAQLRDRYLQYRKLTALQSRLASVEEAYANTPVSEEEHNHIEQLKNYLKGFRPTNKEQFLTSIKNKVYAMLTRPDTFPGGPEGDKAKYSVEAFLGKEYDPENGSAYQGDLRDVANFLDYLDASEAAKLQPSLPKVPKPKEKVEYSLKQYSDNKLATYLELEKKFKDAMNKINSYVVESFLEKETTDTRFKDTSANIKSLIEKYTTEYTNLLSSNSNHLTNDTFKEEKAVLDASKALLDKIKEDSFNFTNLMRDYFIVSLPNDNGVDSKNYIRIEELSKFILFLKAFEAHLDDFKSSSLVDAQKSDLAAKEKELNDNSYVVDNLDVLSAQLFAVNKEFLHPDHDADTTNNIDKHSYSEADLTKDIRLIINFYQEAKKLDTLIKQANSKNSSRIYRKTLEHYNGVYSLAKIAFEGALKRVYENKLDLYKLKAKELKELTAVNNFDTNIQGNNQGSRVFYTTATATQKTLLILFGLKEDNSADSTVTEKQKEDKAKEVLGSDAKSGDTAGSKRINLATAISKELKLFILNISQAKGSVSTPSSETPATSSTNTASTTN</sequence>
<feature type="compositionally biased region" description="Basic and acidic residues" evidence="2">
    <location>
        <begin position="1424"/>
        <end position="1440"/>
    </location>
</feature>
<proteinExistence type="predicted"/>
<feature type="coiled-coil region" evidence="1">
    <location>
        <begin position="291"/>
        <end position="325"/>
    </location>
</feature>
<dbReference type="OrthoDB" id="394137at2"/>
<organism evidence="3 4">
    <name type="scientific">Mycoplasmopsis citelli</name>
    <dbReference type="NCBI Taxonomy" id="171281"/>
    <lineage>
        <taxon>Bacteria</taxon>
        <taxon>Bacillati</taxon>
        <taxon>Mycoplasmatota</taxon>
        <taxon>Mycoplasmoidales</taxon>
        <taxon>Metamycoplasmataceae</taxon>
        <taxon>Mycoplasmopsis</taxon>
    </lineage>
</organism>
<protein>
    <recommendedName>
        <fullName evidence="5">Lipoprotein</fullName>
    </recommendedName>
</protein>
<evidence type="ECO:0000313" key="3">
    <source>
        <dbReference type="EMBL" id="VEU75024.1"/>
    </source>
</evidence>
<evidence type="ECO:0000256" key="1">
    <source>
        <dbReference type="SAM" id="Coils"/>
    </source>
</evidence>
<reference evidence="3 4" key="1">
    <citation type="submission" date="2019-01" db="EMBL/GenBank/DDBJ databases">
        <authorList>
            <consortium name="Pathogen Informatics"/>
        </authorList>
    </citation>
    <scope>NUCLEOTIDE SEQUENCE [LARGE SCALE GENOMIC DNA]</scope>
    <source>
        <strain evidence="3 4">NCTC10181</strain>
    </source>
</reference>
<dbReference type="PROSITE" id="PS51257">
    <property type="entry name" value="PROKAR_LIPOPROTEIN"/>
    <property type="match status" value="1"/>
</dbReference>
<gene>
    <name evidence="3" type="ORF">NCTC10181_00899</name>
</gene>
<dbReference type="EMBL" id="LR215036">
    <property type="protein sequence ID" value="VEU75024.1"/>
    <property type="molecule type" value="Genomic_DNA"/>
</dbReference>
<name>A0A449B3A9_9BACT</name>
<evidence type="ECO:0000256" key="2">
    <source>
        <dbReference type="SAM" id="MobiDB-lite"/>
    </source>
</evidence>